<evidence type="ECO:0000313" key="36">
    <source>
        <dbReference type="EMBL" id="BBP02219.1"/>
    </source>
</evidence>
<dbReference type="EMBL" id="AP021881">
    <property type="protein sequence ID" value="BBP00814.1"/>
    <property type="molecule type" value="Genomic_DNA"/>
</dbReference>
<protein>
    <submittedName>
        <fullName evidence="20">Integrase</fullName>
    </submittedName>
</protein>
<dbReference type="InterPro" id="IPR050090">
    <property type="entry name" value="Tyrosine_recombinase_XerCD"/>
</dbReference>
<dbReference type="KEGG" id="sniv:SFSGTM_12710"/>
<dbReference type="KEGG" id="sniv:SFSGTM_13420"/>
<evidence type="ECO:0000256" key="2">
    <source>
        <dbReference type="ARBA" id="ARBA00022908"/>
    </source>
</evidence>
<name>A0A809RG85_9PROT</name>
<evidence type="ECO:0000313" key="15">
    <source>
        <dbReference type="EMBL" id="BBP00500.1"/>
    </source>
</evidence>
<dbReference type="Gene3D" id="1.10.443.10">
    <property type="entry name" value="Intergrase catalytic core"/>
    <property type="match status" value="1"/>
</dbReference>
<reference evidence="39" key="1">
    <citation type="submission" date="2019-11" db="EMBL/GenBank/DDBJ databases">
        <title>Isolation and characterization of a novel species in the genus Sulfuriferula.</title>
        <authorList>
            <person name="Mochizuki J."/>
            <person name="Kojima H."/>
            <person name="Fukui M."/>
        </authorList>
    </citation>
    <scope>NUCLEOTIDE SEQUENCE [LARGE SCALE GENOMIC DNA]</scope>
    <source>
        <strain evidence="39">SGTM</strain>
    </source>
</reference>
<dbReference type="KEGG" id="sniv:SFSGTM_21750"/>
<dbReference type="EMBL" id="AP021881">
    <property type="protein sequence ID" value="BBP00860.1"/>
    <property type="molecule type" value="Genomic_DNA"/>
</dbReference>
<evidence type="ECO:0000256" key="3">
    <source>
        <dbReference type="ARBA" id="ARBA00023125"/>
    </source>
</evidence>
<dbReference type="KEGG" id="sniv:SFSGTM_17650"/>
<keyword evidence="39" id="KW-1185">Reference proteome</keyword>
<dbReference type="KEGG" id="sniv:SFSGTM_23820"/>
<dbReference type="Proteomes" id="UP000463939">
    <property type="component" value="Chromosome"/>
</dbReference>
<dbReference type="EMBL" id="AP021881">
    <property type="protein sequence ID" value="BBP00656.1"/>
    <property type="molecule type" value="Genomic_DNA"/>
</dbReference>
<dbReference type="KEGG" id="sniv:SFSGTM_20360"/>
<dbReference type="EMBL" id="AP021881">
    <property type="protein sequence ID" value="BBO99796.1"/>
    <property type="molecule type" value="Genomic_DNA"/>
</dbReference>
<dbReference type="KEGG" id="sniv:SFSGTM_15680"/>
<evidence type="ECO:0000313" key="11">
    <source>
        <dbReference type="EMBL" id="BBP00137.1"/>
    </source>
</evidence>
<dbReference type="InterPro" id="IPR011010">
    <property type="entry name" value="DNA_brk_join_enz"/>
</dbReference>
<dbReference type="KEGG" id="sniv:SFSGTM_16380"/>
<dbReference type="KEGG" id="sniv:SFSGTM_01420"/>
<dbReference type="PANTHER" id="PTHR30349:SF64">
    <property type="entry name" value="PROPHAGE INTEGRASE INTD-RELATED"/>
    <property type="match status" value="1"/>
</dbReference>
<dbReference type="KEGG" id="sniv:SFSGTM_29270"/>
<dbReference type="KEGG" id="sniv:SFSGTM_12120"/>
<dbReference type="EMBL" id="AP021881">
    <property type="protein sequence ID" value="BBO99783.1"/>
    <property type="molecule type" value="Genomic_DNA"/>
</dbReference>
<sequence>MTAPTPIPAHFEHNHQRLLNCLKLRGMQPKTIALYSHGVRRAAVYFNDQIDALTKPQLTDYFVRILDTHSWSTLKHDLYGLKFYYAHVLSQPWPGADLVKPPKSYSLPDIITVAQAQQIFMATRVLSYRVFFFTLYSLGLRLGEGLRLQVGDIDADRMRVQVRNAKGNRDRLVPLSENTLQVLRRFWLTHRNPSLLFPNRHGGLAKSHLARTPLDRGGIQTTLGQVTRDCGLKKELHHTACATAMPPT</sequence>
<dbReference type="KEGG" id="sniv:SFSGTM_13980"/>
<dbReference type="EMBL" id="AP021881">
    <property type="protein sequence ID" value="BBP01161.1"/>
    <property type="molecule type" value="Genomic_DNA"/>
</dbReference>
<dbReference type="EMBL" id="AP021881">
    <property type="protein sequence ID" value="BBP01978.1"/>
    <property type="molecule type" value="Genomic_DNA"/>
</dbReference>
<evidence type="ECO:0000313" key="22">
    <source>
        <dbReference type="EMBL" id="BBP00814.1"/>
    </source>
</evidence>
<evidence type="ECO:0000313" key="27">
    <source>
        <dbReference type="EMBL" id="BBP01161.1"/>
    </source>
</evidence>
<dbReference type="InterPro" id="IPR002104">
    <property type="entry name" value="Integrase_catalytic"/>
</dbReference>
<evidence type="ECO:0000313" key="8">
    <source>
        <dbReference type="EMBL" id="BBO99692.1"/>
    </source>
</evidence>
<reference evidence="20" key="2">
    <citation type="journal article" name="Int. J. Syst. Evol. Microbiol.">
        <title>Sulfuriferula nivalis sp. nov., a sulfur oxidizer isolated from snow and emended description of Sulfuriferula plumbiphila.</title>
        <authorList>
            <person name="Kojima H."/>
            <person name="Mochizuki J."/>
            <person name="Fukui M."/>
        </authorList>
    </citation>
    <scope>NUCLEOTIDE SEQUENCE</scope>
    <source>
        <strain evidence="20">SGTM</strain>
    </source>
</reference>
<evidence type="ECO:0000313" key="23">
    <source>
        <dbReference type="EMBL" id="BBP00837.1"/>
    </source>
</evidence>
<evidence type="ECO:0000313" key="16">
    <source>
        <dbReference type="EMBL" id="BBP00504.1"/>
    </source>
</evidence>
<gene>
    <name evidence="20" type="primary">y4qJ_15</name>
    <name evidence="6" type="synonym">y4qJ_1</name>
    <name evidence="15" type="synonym">y4qJ_10</name>
    <name evidence="16" type="synonym">y4qJ_11</name>
    <name evidence="17" type="synonym">y4qJ_12</name>
    <name evidence="18" type="synonym">y4qJ_13</name>
    <name evidence="19" type="synonym">y4qJ_14</name>
    <name evidence="21" type="synonym">y4qJ_17</name>
    <name evidence="22" type="synonym">y4qJ_18</name>
    <name evidence="23" type="synonym">y4qJ_19</name>
    <name evidence="7" type="synonym">y4qJ_2</name>
    <name evidence="24" type="synonym">y4qJ_20</name>
    <name evidence="25" type="synonym">y4qJ_21</name>
    <name evidence="26" type="synonym">y4qJ_22</name>
    <name evidence="27" type="synonym">y4qJ_23</name>
    <name evidence="28" type="synonym">y4qJ_24</name>
    <name evidence="29" type="synonym">y4qJ_25</name>
    <name evidence="30" type="synonym">y4qJ_26</name>
    <name evidence="31" type="synonym">y4qJ_27</name>
    <name evidence="32" type="synonym">y4qJ_28</name>
    <name evidence="33" type="synonym">y4qJ_29</name>
    <name evidence="8" type="synonym">y4qJ_3</name>
    <name evidence="34" type="synonym">y4qJ_30</name>
    <name evidence="35" type="synonym">y4qJ_31</name>
    <name evidence="36" type="synonym">y4qJ_32</name>
    <name evidence="37" type="synonym">y4qJ_33</name>
    <name evidence="38" type="synonym">y4qJ_34</name>
    <name evidence="9" type="synonym">y4qJ_4</name>
    <name evidence="10" type="synonym">y4qJ_5</name>
    <name evidence="11" type="synonym">y4qJ_6</name>
    <name evidence="12" type="synonym">y4qJ_7</name>
    <name evidence="13" type="synonym">y4qJ_8</name>
    <name evidence="14" type="synonym">y4qJ_9</name>
    <name evidence="6" type="ORF">SFSGTM_01420</name>
    <name evidence="7" type="ORF">SFSGTM_03500</name>
    <name evidence="8" type="ORF">SFSGTM_04010</name>
    <name evidence="9" type="ORF">SFSGTM_04920</name>
    <name evidence="10" type="ORF">SFSGTM_05050</name>
    <name evidence="11" type="ORF">SFSGTM_08450</name>
    <name evidence="12" type="ORF">SFSGTM_10750</name>
    <name evidence="13" type="ORF">SFSGTM_11110</name>
    <name evidence="14" type="ORF">SFSGTM_11210</name>
    <name evidence="15" type="ORF">SFSGTM_12080</name>
    <name evidence="16" type="ORF">SFSGTM_12120</name>
    <name evidence="17" type="ORF">SFSGTM_12680</name>
    <name evidence="18" type="ORF">SFSGTM_12710</name>
    <name evidence="19" type="ORF">SFSGTM_13420</name>
    <name evidence="20" type="ORF">SFSGTM_13640</name>
    <name evidence="21" type="ORF">SFSGTM_13980</name>
    <name evidence="22" type="ORF">SFSGTM_15220</name>
    <name evidence="23" type="ORF">SFSGTM_15450</name>
    <name evidence="24" type="ORF">SFSGTM_15680</name>
    <name evidence="25" type="ORF">SFSGTM_16380</name>
    <name evidence="26" type="ORF">SFSGTM_17650</name>
    <name evidence="27" type="ORF">SFSGTM_18690</name>
    <name evidence="28" type="ORF">SFSGTM_20360</name>
    <name evidence="29" type="ORF">SFSGTM_21750</name>
    <name evidence="30" type="ORF">SFSGTM_22200</name>
    <name evidence="31" type="ORF">SFSGTM_22960</name>
    <name evidence="32" type="ORF">SFSGTM_23820</name>
    <name evidence="33" type="ORF">SFSGTM_25540</name>
    <name evidence="34" type="ORF">SFSGTM_26860</name>
    <name evidence="35" type="ORF">SFSGTM_27880</name>
    <name evidence="36" type="ORF">SFSGTM_29270</name>
    <name evidence="37" type="ORF">SFSGTM_30660</name>
    <name evidence="38" type="ORF">SFSGTM_30700</name>
</gene>
<dbReference type="KEGG" id="sniv:SFSGTM_22200"/>
<evidence type="ECO:0000313" key="29">
    <source>
        <dbReference type="EMBL" id="BBP01467.1"/>
    </source>
</evidence>
<comment type="similarity">
    <text evidence="1">Belongs to the 'phage' integrase family.</text>
</comment>
<evidence type="ECO:0000313" key="39">
    <source>
        <dbReference type="Proteomes" id="UP000463939"/>
    </source>
</evidence>
<dbReference type="InterPro" id="IPR004107">
    <property type="entry name" value="Integrase_SAM-like_N"/>
</dbReference>
<dbReference type="EMBL" id="AP021881">
    <property type="protein sequence ID" value="BBP01846.1"/>
    <property type="molecule type" value="Genomic_DNA"/>
</dbReference>
<dbReference type="KEGG" id="sniv:SFSGTM_08450"/>
<dbReference type="EMBL" id="AP021881">
    <property type="protein sequence ID" value="BBP02080.1"/>
    <property type="molecule type" value="Genomic_DNA"/>
</dbReference>
<dbReference type="KEGG" id="sniv:SFSGTM_18690"/>
<evidence type="ECO:0000313" key="33">
    <source>
        <dbReference type="EMBL" id="BBP01846.1"/>
    </source>
</evidence>
<dbReference type="KEGG" id="sniv:SFSGTM_11210"/>
<accession>A0A809RG85</accession>
<evidence type="ECO:0000313" key="31">
    <source>
        <dbReference type="EMBL" id="BBP01588.1"/>
    </source>
</evidence>
<evidence type="ECO:0000313" key="32">
    <source>
        <dbReference type="EMBL" id="BBP01674.1"/>
    </source>
</evidence>
<evidence type="ECO:0000313" key="38">
    <source>
        <dbReference type="EMBL" id="BBP02362.1"/>
    </source>
</evidence>
<evidence type="ECO:0000313" key="10">
    <source>
        <dbReference type="EMBL" id="BBO99796.1"/>
    </source>
</evidence>
<dbReference type="Pfam" id="PF13495">
    <property type="entry name" value="Phage_int_SAM_4"/>
    <property type="match status" value="1"/>
</dbReference>
<evidence type="ECO:0000313" key="18">
    <source>
        <dbReference type="EMBL" id="BBP00563.1"/>
    </source>
</evidence>
<dbReference type="EMBL" id="AP021881">
    <property type="protein sequence ID" value="BBP00500.1"/>
    <property type="molecule type" value="Genomic_DNA"/>
</dbReference>
<evidence type="ECO:0000313" key="25">
    <source>
        <dbReference type="EMBL" id="BBP00930.1"/>
    </source>
</evidence>
<dbReference type="SUPFAM" id="SSF56349">
    <property type="entry name" value="DNA breaking-rejoining enzymes"/>
    <property type="match status" value="1"/>
</dbReference>
<dbReference type="EMBL" id="AP021881">
    <property type="protein sequence ID" value="BBO99433.1"/>
    <property type="molecule type" value="Genomic_DNA"/>
</dbReference>
<evidence type="ECO:0000313" key="28">
    <source>
        <dbReference type="EMBL" id="BBP01328.1"/>
    </source>
</evidence>
<dbReference type="KEGG" id="sniv:SFSGTM_10750"/>
<dbReference type="AlphaFoldDB" id="A0A809RG85"/>
<proteinExistence type="inferred from homology"/>
<feature type="domain" description="Tyr recombinase" evidence="5">
    <location>
        <begin position="106"/>
        <end position="248"/>
    </location>
</feature>
<dbReference type="EMBL" id="AP021881">
    <property type="protein sequence ID" value="BBP01467.1"/>
    <property type="molecule type" value="Genomic_DNA"/>
</dbReference>
<dbReference type="EMBL" id="AP021881">
    <property type="protein sequence ID" value="BBP00837.1"/>
    <property type="molecule type" value="Genomic_DNA"/>
</dbReference>
<dbReference type="InterPro" id="IPR010998">
    <property type="entry name" value="Integrase_recombinase_N"/>
</dbReference>
<evidence type="ECO:0000313" key="19">
    <source>
        <dbReference type="EMBL" id="BBP00634.1"/>
    </source>
</evidence>
<dbReference type="KEGG" id="sniv:SFSGTM_12680"/>
<dbReference type="KEGG" id="sniv:SFSGTM_15450"/>
<dbReference type="Gene3D" id="1.10.150.130">
    <property type="match status" value="1"/>
</dbReference>
<evidence type="ECO:0000313" key="21">
    <source>
        <dbReference type="EMBL" id="BBP00690.1"/>
    </source>
</evidence>
<dbReference type="GO" id="GO:0015074">
    <property type="term" value="P:DNA integration"/>
    <property type="evidence" value="ECO:0007669"/>
    <property type="project" value="UniProtKB-KW"/>
</dbReference>
<evidence type="ECO:0000313" key="13">
    <source>
        <dbReference type="EMBL" id="BBP00403.1"/>
    </source>
</evidence>
<dbReference type="EMBL" id="AP021881">
    <property type="protein sequence ID" value="BBP00560.1"/>
    <property type="molecule type" value="Genomic_DNA"/>
</dbReference>
<evidence type="ECO:0000313" key="30">
    <source>
        <dbReference type="EMBL" id="BBP01512.1"/>
    </source>
</evidence>
<dbReference type="EMBL" id="AP021881">
    <property type="protein sequence ID" value="BBP00367.1"/>
    <property type="molecule type" value="Genomic_DNA"/>
</dbReference>
<dbReference type="EMBL" id="AP021881">
    <property type="protein sequence ID" value="BBP02219.1"/>
    <property type="molecule type" value="Genomic_DNA"/>
</dbReference>
<dbReference type="EMBL" id="AP021881">
    <property type="protein sequence ID" value="BBP01588.1"/>
    <property type="molecule type" value="Genomic_DNA"/>
</dbReference>
<evidence type="ECO:0000256" key="4">
    <source>
        <dbReference type="ARBA" id="ARBA00023172"/>
    </source>
</evidence>
<dbReference type="Pfam" id="PF00589">
    <property type="entry name" value="Phage_integrase"/>
    <property type="match status" value="1"/>
</dbReference>
<dbReference type="GO" id="GO:0006310">
    <property type="term" value="P:DNA recombination"/>
    <property type="evidence" value="ECO:0007669"/>
    <property type="project" value="UniProtKB-KW"/>
</dbReference>
<evidence type="ECO:0000313" key="24">
    <source>
        <dbReference type="EMBL" id="BBP00860.1"/>
    </source>
</evidence>
<keyword evidence="4" id="KW-0233">DNA recombination</keyword>
<dbReference type="EMBL" id="AP021881">
    <property type="protein sequence ID" value="BBP00403.1"/>
    <property type="molecule type" value="Genomic_DNA"/>
</dbReference>
<dbReference type="EMBL" id="AP021881">
    <property type="protein sequence ID" value="BBP01512.1"/>
    <property type="molecule type" value="Genomic_DNA"/>
</dbReference>
<dbReference type="KEGG" id="sniv:SFSGTM_04920"/>
<dbReference type="KEGG" id="sniv:SFSGTM_30660"/>
<dbReference type="EMBL" id="AP021881">
    <property type="protein sequence ID" value="BBO99692.1"/>
    <property type="molecule type" value="Genomic_DNA"/>
</dbReference>
<dbReference type="EMBL" id="AP021881">
    <property type="protein sequence ID" value="BBP02358.1"/>
    <property type="molecule type" value="Genomic_DNA"/>
</dbReference>
<dbReference type="EMBL" id="AP021881">
    <property type="protein sequence ID" value="BBP00634.1"/>
    <property type="molecule type" value="Genomic_DNA"/>
</dbReference>
<evidence type="ECO:0000313" key="34">
    <source>
        <dbReference type="EMBL" id="BBP01978.1"/>
    </source>
</evidence>
<dbReference type="KEGG" id="sniv:SFSGTM_27880"/>
<evidence type="ECO:0000259" key="5">
    <source>
        <dbReference type="PROSITE" id="PS51898"/>
    </source>
</evidence>
<evidence type="ECO:0000313" key="14">
    <source>
        <dbReference type="EMBL" id="BBP00413.1"/>
    </source>
</evidence>
<dbReference type="PROSITE" id="PS51898">
    <property type="entry name" value="TYR_RECOMBINASE"/>
    <property type="match status" value="1"/>
</dbReference>
<dbReference type="KEGG" id="sniv:SFSGTM_25540"/>
<dbReference type="EMBL" id="AP021881">
    <property type="protein sequence ID" value="BBO99641.1"/>
    <property type="molecule type" value="Genomic_DNA"/>
</dbReference>
<organism evidence="20 39">
    <name type="scientific">Sulfuriferula nivalis</name>
    <dbReference type="NCBI Taxonomy" id="2675298"/>
    <lineage>
        <taxon>Bacteria</taxon>
        <taxon>Pseudomonadati</taxon>
        <taxon>Pseudomonadota</taxon>
        <taxon>Betaproteobacteria</taxon>
        <taxon>Nitrosomonadales</taxon>
        <taxon>Sulfuricellaceae</taxon>
        <taxon>Sulfuriferula</taxon>
    </lineage>
</organism>
<evidence type="ECO:0000313" key="6">
    <source>
        <dbReference type="EMBL" id="BBO99433.1"/>
    </source>
</evidence>
<evidence type="ECO:0000313" key="37">
    <source>
        <dbReference type="EMBL" id="BBP02358.1"/>
    </source>
</evidence>
<dbReference type="EMBL" id="AP021881">
    <property type="protein sequence ID" value="BBP00413.1"/>
    <property type="molecule type" value="Genomic_DNA"/>
</dbReference>
<dbReference type="InterPro" id="IPR013762">
    <property type="entry name" value="Integrase-like_cat_sf"/>
</dbReference>
<keyword evidence="3" id="KW-0238">DNA-binding</keyword>
<evidence type="ECO:0000313" key="35">
    <source>
        <dbReference type="EMBL" id="BBP02080.1"/>
    </source>
</evidence>
<evidence type="ECO:0000313" key="7">
    <source>
        <dbReference type="EMBL" id="BBO99641.1"/>
    </source>
</evidence>
<dbReference type="PANTHER" id="PTHR30349">
    <property type="entry name" value="PHAGE INTEGRASE-RELATED"/>
    <property type="match status" value="1"/>
</dbReference>
<dbReference type="EMBL" id="AP021881">
    <property type="protein sequence ID" value="BBP01057.1"/>
    <property type="molecule type" value="Genomic_DNA"/>
</dbReference>
<evidence type="ECO:0000313" key="12">
    <source>
        <dbReference type="EMBL" id="BBP00367.1"/>
    </source>
</evidence>
<dbReference type="EMBL" id="AP021881">
    <property type="protein sequence ID" value="BBP00563.1"/>
    <property type="molecule type" value="Genomic_DNA"/>
</dbReference>
<dbReference type="EMBL" id="AP021881">
    <property type="protein sequence ID" value="BBP00137.1"/>
    <property type="molecule type" value="Genomic_DNA"/>
</dbReference>
<dbReference type="KEGG" id="sniv:SFSGTM_26860"/>
<keyword evidence="2" id="KW-0229">DNA integration</keyword>
<evidence type="ECO:0000313" key="20">
    <source>
        <dbReference type="EMBL" id="BBP00656.1"/>
    </source>
</evidence>
<dbReference type="KEGG" id="sniv:SFSGTM_04010"/>
<dbReference type="KEGG" id="sniv:SFSGTM_30700"/>
<dbReference type="KEGG" id="sniv:SFSGTM_05050"/>
<dbReference type="EMBL" id="AP021881">
    <property type="protein sequence ID" value="BBP00690.1"/>
    <property type="molecule type" value="Genomic_DNA"/>
</dbReference>
<dbReference type="KEGG" id="sniv:SFSGTM_22960"/>
<evidence type="ECO:0000313" key="9">
    <source>
        <dbReference type="EMBL" id="BBO99783.1"/>
    </source>
</evidence>
<dbReference type="KEGG" id="sniv:SFSGTM_12080"/>
<dbReference type="KEGG" id="sniv:SFSGTM_03500"/>
<dbReference type="KEGG" id="sniv:SFSGTM_15220"/>
<dbReference type="KEGG" id="sniv:SFSGTM_11110"/>
<dbReference type="EMBL" id="AP021881">
    <property type="protein sequence ID" value="BBP01674.1"/>
    <property type="molecule type" value="Genomic_DNA"/>
</dbReference>
<evidence type="ECO:0000313" key="17">
    <source>
        <dbReference type="EMBL" id="BBP00560.1"/>
    </source>
</evidence>
<dbReference type="EMBL" id="AP021881">
    <property type="protein sequence ID" value="BBP01328.1"/>
    <property type="molecule type" value="Genomic_DNA"/>
</dbReference>
<dbReference type="EMBL" id="AP021881">
    <property type="protein sequence ID" value="BBP00930.1"/>
    <property type="molecule type" value="Genomic_DNA"/>
</dbReference>
<dbReference type="EMBL" id="AP021881">
    <property type="protein sequence ID" value="BBP00504.1"/>
    <property type="molecule type" value="Genomic_DNA"/>
</dbReference>
<dbReference type="KEGG" id="sniv:SFSGTM_13640"/>
<evidence type="ECO:0000256" key="1">
    <source>
        <dbReference type="ARBA" id="ARBA00008857"/>
    </source>
</evidence>
<evidence type="ECO:0000313" key="26">
    <source>
        <dbReference type="EMBL" id="BBP01057.1"/>
    </source>
</evidence>
<dbReference type="GO" id="GO:0003677">
    <property type="term" value="F:DNA binding"/>
    <property type="evidence" value="ECO:0007669"/>
    <property type="project" value="UniProtKB-KW"/>
</dbReference>
<dbReference type="EMBL" id="AP021881">
    <property type="protein sequence ID" value="BBP02362.1"/>
    <property type="molecule type" value="Genomic_DNA"/>
</dbReference>